<comment type="caution">
    <text evidence="1">The sequence shown here is derived from an EMBL/GenBank/DDBJ whole genome shotgun (WGS) entry which is preliminary data.</text>
</comment>
<accession>A0ACC1R4L3</accession>
<evidence type="ECO:0000313" key="1">
    <source>
        <dbReference type="EMBL" id="KAJ3497208.1"/>
    </source>
</evidence>
<proteinExistence type="predicted"/>
<gene>
    <name evidence="1" type="ORF">NLG97_g2078</name>
</gene>
<name>A0ACC1R4L3_9HYPO</name>
<keyword evidence="2" id="KW-1185">Reference proteome</keyword>
<organism evidence="1 2">
    <name type="scientific">Lecanicillium saksenae</name>
    <dbReference type="NCBI Taxonomy" id="468837"/>
    <lineage>
        <taxon>Eukaryota</taxon>
        <taxon>Fungi</taxon>
        <taxon>Dikarya</taxon>
        <taxon>Ascomycota</taxon>
        <taxon>Pezizomycotina</taxon>
        <taxon>Sordariomycetes</taxon>
        <taxon>Hypocreomycetidae</taxon>
        <taxon>Hypocreales</taxon>
        <taxon>Cordycipitaceae</taxon>
        <taxon>Lecanicillium</taxon>
    </lineage>
</organism>
<dbReference type="Proteomes" id="UP001148737">
    <property type="component" value="Unassembled WGS sequence"/>
</dbReference>
<reference evidence="1" key="1">
    <citation type="submission" date="2022-07" db="EMBL/GenBank/DDBJ databases">
        <title>Genome Sequence of Lecanicillium saksenae.</title>
        <authorList>
            <person name="Buettner E."/>
        </authorList>
    </citation>
    <scope>NUCLEOTIDE SEQUENCE</scope>
    <source>
        <strain evidence="1">VT-O1</strain>
    </source>
</reference>
<protein>
    <submittedName>
        <fullName evidence="1">Uncharacterized protein</fullName>
    </submittedName>
</protein>
<evidence type="ECO:0000313" key="2">
    <source>
        <dbReference type="Proteomes" id="UP001148737"/>
    </source>
</evidence>
<dbReference type="EMBL" id="JANAKD010000129">
    <property type="protein sequence ID" value="KAJ3497208.1"/>
    <property type="molecule type" value="Genomic_DNA"/>
</dbReference>
<sequence length="1338" mass="147829">MIAVLSAIILGLLTYMEHRRSVYPSSFLALILVADIVHGAVVSNFAMLEGTYLAGATVALKVVLVSLHSTPKKQSIIDQNLRRNFDDKVRTGLLDLLSYLSPSNLSSMSQILYRSRVFLQEEDQLEPDLEPVHLLQQLKAAWAYQQLLGPIRGGSLFIACLKAWKHSLLSLLLSRLTLTALRWVHPLVLHRLIDAVARQYDDSYDTTGRLTTFLSVAAVFFASAAAEENFSHLMGCYLARLRGGLIALQLDKLQRLTVADAKKSASVTLITSDIDGITNNISNLMMIPICLLEVGIGCSFLSRTIGSPPFVLCLPFLVTSAVNYLIRGTVLKHFKSWNESESRRISSTSKILQQLMSIKMLGLGPTISEFLQALRIEELQISKPVGVWISVSTIFLFIADYGLYAVTIAVAISSNYFAGGMTADRLFPLLLITENISACIPNISEFLIASTSIGQCFHRIQTFLCLQESSDCRIAYDSTITTHPAPGLHEVICFNHADIAAQRITQPLLRRVNIALTQGSVSGVVGPHGAGKSTFLRAILGECEVLGGSVQVDGEQIGYCGEEVWLQEATIRQNIVGILPFDEQRYRTVIRACFLEEDFEQLPGGDNYIVQGSNLSDGQKLRIGIARAAYARHSITLLDDVFRSLDIETAICILHQLCGRNSIFRQAGCTVVVVTSLPQCLEVVDQLIVLDGQGHATLDRTYRSAPHRPRFERALRTLNINNNALLVVEKRQQHALYRYLQANSIPDRPQAAGIRRVSDWQLVLFTISEIGRLQAILYSFLILCFSASESVPKLYLRFWVDTHPDDFSLYLNFTSVCAACSVVPFVAYFVTGVILSPRLSIRFYNILVQTIGRSTIGFFEVADPRQLSTLFNGDSLAISRKLSKSLLRIMYAGFALLFLIGIIVLGNSYTVWTFPFIIALVIYQIHHFCSNWREVRQLEIQKQTALSTFFEETATGLTQLSSSFLNDQQLENGMNILAESQISLGRRLMITTSLRFTTELFTAILMAILLAPALFTQGASTTASIGLAYRAAISVGRVLYETIIAFGNLDTALEAVGRLLELKEQTPLENLESCTNLPPDWPSSGAIDLHNAFAYYTPSVDSVPAVSNISLSIMPGQHLGISGRSNSGKSSLFLMMLGFIRYEGVAKIDGIDISSISPETLRSRLITITQEPVIFEGTVRANLLPLTLAGDDQCWKYMYGEAKDAELEDLLKRLHIWMPLISKGGLDAIIDDVDYSKAEMQLLCIARAILRQRETGTKVILVDDATSCLTLRKEKIANEVMSACFRGCTVLRISARQSGLEGVSSAIYLSRGTVVDPDQIGNESESELETDSDAEVEP</sequence>